<dbReference type="KEGG" id="tsv:DSM104635_01392"/>
<dbReference type="GO" id="GO:0005829">
    <property type="term" value="C:cytosol"/>
    <property type="evidence" value="ECO:0007669"/>
    <property type="project" value="TreeGrafter"/>
</dbReference>
<name>A0A6I6MTT2_9CAUL</name>
<gene>
    <name evidence="2" type="ORF">DSM104635_01392</name>
</gene>
<feature type="signal peptide" evidence="1">
    <location>
        <begin position="1"/>
        <end position="17"/>
    </location>
</feature>
<sequence>MAHFRIMIACLALLAMAACGDREGSVGEFSNDFLGNEIMVEALHDPEIPNVVCHMTYFDRSALDRLRQGNWFENPSNSAVSCQRIGPISLAGLDMDRSGEEIFSQRQSLFFKNVALRRIVDLENLSIVYVSHSREIVEGSAKIDISTVALTPDEVAAARAR</sequence>
<dbReference type="InterPro" id="IPR010292">
    <property type="entry name" value="Uncharacterised_CreA"/>
</dbReference>
<organism evidence="2 3">
    <name type="scientific">Terricaulis silvestris</name>
    <dbReference type="NCBI Taxonomy" id="2686094"/>
    <lineage>
        <taxon>Bacteria</taxon>
        <taxon>Pseudomonadati</taxon>
        <taxon>Pseudomonadota</taxon>
        <taxon>Alphaproteobacteria</taxon>
        <taxon>Caulobacterales</taxon>
        <taxon>Caulobacteraceae</taxon>
        <taxon>Terricaulis</taxon>
    </lineage>
</organism>
<proteinExistence type="predicted"/>
<dbReference type="PROSITE" id="PS51257">
    <property type="entry name" value="PROKAR_LIPOPROTEIN"/>
    <property type="match status" value="1"/>
</dbReference>
<dbReference type="PANTHER" id="PTHR37952">
    <property type="match status" value="1"/>
</dbReference>
<dbReference type="PANTHER" id="PTHR37952:SF2">
    <property type="entry name" value="PROTEIN CREA"/>
    <property type="match status" value="1"/>
</dbReference>
<dbReference type="Proteomes" id="UP000431269">
    <property type="component" value="Chromosome"/>
</dbReference>
<dbReference type="AlphaFoldDB" id="A0A6I6MTT2"/>
<keyword evidence="1" id="KW-0732">Signal</keyword>
<evidence type="ECO:0000256" key="1">
    <source>
        <dbReference type="SAM" id="SignalP"/>
    </source>
</evidence>
<reference evidence="3" key="1">
    <citation type="submission" date="2019-12" db="EMBL/GenBank/DDBJ databases">
        <title>Complete genome of Terracaulis silvestris 0127_4.</title>
        <authorList>
            <person name="Vieira S."/>
            <person name="Riedel T."/>
            <person name="Sproer C."/>
            <person name="Pascual J."/>
            <person name="Boedeker C."/>
            <person name="Overmann J."/>
        </authorList>
    </citation>
    <scope>NUCLEOTIDE SEQUENCE [LARGE SCALE GENOMIC DNA]</scope>
    <source>
        <strain evidence="3">0127_4</strain>
    </source>
</reference>
<dbReference type="Pfam" id="PF05981">
    <property type="entry name" value="CreA"/>
    <property type="match status" value="1"/>
</dbReference>
<dbReference type="RefSeq" id="WP_228445917.1">
    <property type="nucleotide sequence ID" value="NZ_CP047045.1"/>
</dbReference>
<evidence type="ECO:0000313" key="3">
    <source>
        <dbReference type="Proteomes" id="UP000431269"/>
    </source>
</evidence>
<protein>
    <submittedName>
        <fullName evidence="2">CreA protein</fullName>
    </submittedName>
</protein>
<evidence type="ECO:0000313" key="2">
    <source>
        <dbReference type="EMBL" id="QGZ94573.1"/>
    </source>
</evidence>
<feature type="chain" id="PRO_5026069270" evidence="1">
    <location>
        <begin position="18"/>
        <end position="161"/>
    </location>
</feature>
<dbReference type="EMBL" id="CP047045">
    <property type="protein sequence ID" value="QGZ94573.1"/>
    <property type="molecule type" value="Genomic_DNA"/>
</dbReference>
<keyword evidence="3" id="KW-1185">Reference proteome</keyword>
<accession>A0A6I6MTT2</accession>